<feature type="transmembrane region" description="Helical" evidence="9">
    <location>
        <begin position="50"/>
        <end position="68"/>
    </location>
</feature>
<evidence type="ECO:0000256" key="4">
    <source>
        <dbReference type="ARBA" id="ARBA00022679"/>
    </source>
</evidence>
<dbReference type="SUPFAM" id="SSF56317">
    <property type="entry name" value="Carbon-nitrogen hydrolase"/>
    <property type="match status" value="1"/>
</dbReference>
<feature type="transmembrane region" description="Helical" evidence="9">
    <location>
        <begin position="217"/>
        <end position="235"/>
    </location>
</feature>
<dbReference type="PANTHER" id="PTHR38686:SF1">
    <property type="entry name" value="APOLIPOPROTEIN N-ACYLTRANSFERASE"/>
    <property type="match status" value="1"/>
</dbReference>
<feature type="transmembrane region" description="Helical" evidence="9">
    <location>
        <begin position="178"/>
        <end position="197"/>
    </location>
</feature>
<dbReference type="GO" id="GO:0016410">
    <property type="term" value="F:N-acyltransferase activity"/>
    <property type="evidence" value="ECO:0007669"/>
    <property type="project" value="UniProtKB-UniRule"/>
</dbReference>
<dbReference type="InterPro" id="IPR045378">
    <property type="entry name" value="LNT_N"/>
</dbReference>
<keyword evidence="5 9" id="KW-0812">Transmembrane</keyword>
<sequence>MHSPDGGRQVNDSVPPSDNAALPTMSLRCVAGWSLFSAIALYLAFPPVGLWPLAWIATFGWLAIVRAYRLPRRAGLTLYASGAIFWLALLYGVGNSHWATRLFGWPTLCAYLAVYTPLFVFTCRTAVHRFKIPLVIAAPICWVGWEFVRAHFATGFAVGLLGHTQAAQLPLIQISNLIGAYGVSFVVLAVAAALVDAGVIDRWIRPQTTQPSMRYRIAMLATIVVALAATLGYGWNQLSIPAARSSQTLTAALVQGSIDTSFEDPTQGERTFEQYVKLTDEVTRDRDDLDIILWPETTMGNNALIVVDEDVEVPPGLTMTTEEYRERLVRYRDDYLAMLDVFANRRWRAPLLLGTSTLRYGRQGMQVYNSALYVPLDQAPQLRYDKTHPVMFGEYVPLGDLFPWLYQLTPMGGGLTPGAGPVAIDVGDRVRLVPCICFENTVPHLVRRHAAVAADPTKTEILVTLTNDGWFWGSSVLDLHLICAQFRSAELRKPMLIAANTGFSAWIDRSGRLLDVGPRQQTEVMVVDIPLDTAPPTIYQRFGDLFAGTWGIAVLVLLGINLICPWLRKRKTSSSGGADPQ</sequence>
<keyword evidence="8 9" id="KW-0012">Acyltransferase</keyword>
<comment type="subcellular location">
    <subcellularLocation>
        <location evidence="1 9">Cell membrane</location>
        <topology evidence="1 9">Multi-pass membrane protein</topology>
    </subcellularLocation>
</comment>
<dbReference type="InterPro" id="IPR036526">
    <property type="entry name" value="C-N_Hydrolase_sf"/>
</dbReference>
<name>A0A2S8FSR2_9BACT</name>
<proteinExistence type="inferred from homology"/>
<feature type="transmembrane region" description="Helical" evidence="9">
    <location>
        <begin position="105"/>
        <end position="127"/>
    </location>
</feature>
<comment type="function">
    <text evidence="9">Catalyzes the phospholipid dependent N-acylation of the N-terminal cysteine of apolipoprotein, the last step in lipoprotein maturation.</text>
</comment>
<evidence type="ECO:0000259" key="10">
    <source>
        <dbReference type="PROSITE" id="PS50263"/>
    </source>
</evidence>
<feature type="domain" description="CN hydrolase" evidence="10">
    <location>
        <begin position="254"/>
        <end position="531"/>
    </location>
</feature>
<feature type="transmembrane region" description="Helical" evidence="9">
    <location>
        <begin position="134"/>
        <end position="158"/>
    </location>
</feature>
<organism evidence="11 12">
    <name type="scientific">Blastopirellula marina</name>
    <dbReference type="NCBI Taxonomy" id="124"/>
    <lineage>
        <taxon>Bacteria</taxon>
        <taxon>Pseudomonadati</taxon>
        <taxon>Planctomycetota</taxon>
        <taxon>Planctomycetia</taxon>
        <taxon>Pirellulales</taxon>
        <taxon>Pirellulaceae</taxon>
        <taxon>Blastopirellula</taxon>
    </lineage>
</organism>
<dbReference type="UniPathway" id="UPA00666"/>
<evidence type="ECO:0000256" key="6">
    <source>
        <dbReference type="ARBA" id="ARBA00022989"/>
    </source>
</evidence>
<evidence type="ECO:0000313" key="12">
    <source>
        <dbReference type="Proteomes" id="UP000239388"/>
    </source>
</evidence>
<dbReference type="GO" id="GO:0042158">
    <property type="term" value="P:lipoprotein biosynthetic process"/>
    <property type="evidence" value="ECO:0007669"/>
    <property type="project" value="UniProtKB-UniRule"/>
</dbReference>
<evidence type="ECO:0000256" key="1">
    <source>
        <dbReference type="ARBA" id="ARBA00004651"/>
    </source>
</evidence>
<dbReference type="EMBL" id="PUIB01000016">
    <property type="protein sequence ID" value="PQO35215.1"/>
    <property type="molecule type" value="Genomic_DNA"/>
</dbReference>
<evidence type="ECO:0000256" key="7">
    <source>
        <dbReference type="ARBA" id="ARBA00023136"/>
    </source>
</evidence>
<comment type="catalytic activity">
    <reaction evidence="9">
        <text>N-terminal S-1,2-diacyl-sn-glyceryl-L-cysteinyl-[lipoprotein] + a glycerophospholipid = N-acyl-S-1,2-diacyl-sn-glyceryl-L-cysteinyl-[lipoprotein] + a 2-acyl-sn-glycero-3-phospholipid + H(+)</text>
        <dbReference type="Rhea" id="RHEA:48228"/>
        <dbReference type="Rhea" id="RHEA-COMP:14681"/>
        <dbReference type="Rhea" id="RHEA-COMP:14684"/>
        <dbReference type="ChEBI" id="CHEBI:15378"/>
        <dbReference type="ChEBI" id="CHEBI:136912"/>
        <dbReference type="ChEBI" id="CHEBI:140656"/>
        <dbReference type="ChEBI" id="CHEBI:140657"/>
        <dbReference type="ChEBI" id="CHEBI:140660"/>
        <dbReference type="EC" id="2.3.1.269"/>
    </reaction>
</comment>
<dbReference type="AlphaFoldDB" id="A0A2S8FSR2"/>
<dbReference type="PANTHER" id="PTHR38686">
    <property type="entry name" value="APOLIPOPROTEIN N-ACYLTRANSFERASE"/>
    <property type="match status" value="1"/>
</dbReference>
<evidence type="ECO:0000256" key="3">
    <source>
        <dbReference type="ARBA" id="ARBA00022475"/>
    </source>
</evidence>
<gene>
    <name evidence="9 11" type="primary">lnt</name>
    <name evidence="11" type="ORF">C5Y98_14805</name>
</gene>
<dbReference type="EC" id="2.3.1.269" evidence="9"/>
<evidence type="ECO:0000256" key="8">
    <source>
        <dbReference type="ARBA" id="ARBA00023315"/>
    </source>
</evidence>
<protein>
    <recommendedName>
        <fullName evidence="9">Apolipoprotein N-acyltransferase</fullName>
        <shortName evidence="9">ALP N-acyltransferase</shortName>
        <ecNumber evidence="9">2.3.1.269</ecNumber>
    </recommendedName>
</protein>
<dbReference type="GO" id="GO:0005886">
    <property type="term" value="C:plasma membrane"/>
    <property type="evidence" value="ECO:0007669"/>
    <property type="project" value="UniProtKB-SubCell"/>
</dbReference>
<feature type="transmembrane region" description="Helical" evidence="9">
    <location>
        <begin position="545"/>
        <end position="564"/>
    </location>
</feature>
<dbReference type="InterPro" id="IPR004563">
    <property type="entry name" value="Apolipo_AcylTrfase"/>
</dbReference>
<feature type="transmembrane region" description="Helical" evidence="9">
    <location>
        <begin position="75"/>
        <end position="93"/>
    </location>
</feature>
<keyword evidence="11" id="KW-0449">Lipoprotein</keyword>
<evidence type="ECO:0000313" key="11">
    <source>
        <dbReference type="EMBL" id="PQO35215.1"/>
    </source>
</evidence>
<reference evidence="11 12" key="1">
    <citation type="submission" date="2018-02" db="EMBL/GenBank/DDBJ databases">
        <title>Comparative genomes isolates from brazilian mangrove.</title>
        <authorList>
            <person name="Araujo J.E."/>
            <person name="Taketani R.G."/>
            <person name="Silva M.C.P."/>
            <person name="Loureco M.V."/>
            <person name="Andreote F.D."/>
        </authorList>
    </citation>
    <scope>NUCLEOTIDE SEQUENCE [LARGE SCALE GENOMIC DNA]</scope>
    <source>
        <strain evidence="11 12">NAP PRIS-MGV</strain>
    </source>
</reference>
<accession>A0A2S8FSR2</accession>
<keyword evidence="4 9" id="KW-0808">Transferase</keyword>
<keyword evidence="7 9" id="KW-0472">Membrane</keyword>
<dbReference type="Pfam" id="PF00795">
    <property type="entry name" value="CN_hydrolase"/>
    <property type="match status" value="1"/>
</dbReference>
<dbReference type="Pfam" id="PF20154">
    <property type="entry name" value="LNT_N"/>
    <property type="match status" value="1"/>
</dbReference>
<keyword evidence="6 9" id="KW-1133">Transmembrane helix</keyword>
<comment type="caution">
    <text evidence="11">The sequence shown here is derived from an EMBL/GenBank/DDBJ whole genome shotgun (WGS) entry which is preliminary data.</text>
</comment>
<comment type="similarity">
    <text evidence="2 9">Belongs to the CN hydrolase family. Apolipoprotein N-acyltransferase subfamily.</text>
</comment>
<dbReference type="Proteomes" id="UP000239388">
    <property type="component" value="Unassembled WGS sequence"/>
</dbReference>
<evidence type="ECO:0000256" key="2">
    <source>
        <dbReference type="ARBA" id="ARBA00010065"/>
    </source>
</evidence>
<keyword evidence="3 9" id="KW-1003">Cell membrane</keyword>
<dbReference type="HAMAP" id="MF_01148">
    <property type="entry name" value="Lnt"/>
    <property type="match status" value="1"/>
</dbReference>
<dbReference type="InterPro" id="IPR003010">
    <property type="entry name" value="C-N_Hydrolase"/>
</dbReference>
<dbReference type="CDD" id="cd07571">
    <property type="entry name" value="ALP_N-acyl_transferase"/>
    <property type="match status" value="1"/>
</dbReference>
<evidence type="ECO:0000256" key="5">
    <source>
        <dbReference type="ARBA" id="ARBA00022692"/>
    </source>
</evidence>
<comment type="pathway">
    <text evidence="9">Protein modification; lipoprotein biosynthesis (N-acyl transfer).</text>
</comment>
<dbReference type="NCBIfam" id="TIGR00546">
    <property type="entry name" value="lnt"/>
    <property type="match status" value="1"/>
</dbReference>
<dbReference type="Gene3D" id="3.60.110.10">
    <property type="entry name" value="Carbon-nitrogen hydrolase"/>
    <property type="match status" value="1"/>
</dbReference>
<evidence type="ECO:0000256" key="9">
    <source>
        <dbReference type="HAMAP-Rule" id="MF_01148"/>
    </source>
</evidence>
<dbReference type="PROSITE" id="PS50263">
    <property type="entry name" value="CN_HYDROLASE"/>
    <property type="match status" value="1"/>
</dbReference>